<dbReference type="Proteomes" id="UP000001555">
    <property type="component" value="Unassembled WGS sequence"/>
</dbReference>
<keyword evidence="4" id="KW-0812">Transmembrane</keyword>
<dbReference type="InterPro" id="IPR009729">
    <property type="entry name" value="Gal-3-0_sulfotransfrase"/>
</dbReference>
<dbReference type="PANTHER" id="PTHR14647">
    <property type="entry name" value="GALACTOSE-3-O-SULFOTRANSFERASE"/>
    <property type="match status" value="1"/>
</dbReference>
<sequence length="331" mass="38940">SRCVPSDLHLTGYERCTPKKNIVFLKLHKCAGSSVFNLLMRQAEERNLLLALPTANSHLLGYPRLFNPRIDLLDYRHCGGKPNLLTYHMRFNETAVREVMPEDSVYVTIMRDPTDLFASMFYYFKLDAVYDVNLSQFLREPFFLEIIRKSRLHNSMGFNQMTFDLGFEADDERTELAIPTLIQAVERRFHLVMIAERFVESLVLLGRLLCWDVDALVTLRHNVRSEGRRHELDDDAIATLRRSNRVDEALYRHFYRKFDEVVEKFGRDKMQNEAAILEGRIHSWHWKCVDGYRVRRPSDVYEYVGRTRNLSAHEGETCRRLLLLEQVFAAE</sequence>
<dbReference type="VEuPathDB" id="VectorBase:ISCI019709"/>
<evidence type="ECO:0000313" key="10">
    <source>
        <dbReference type="EMBL" id="EEC10663.1"/>
    </source>
</evidence>
<dbReference type="PANTHER" id="PTHR14647:SF87">
    <property type="entry name" value="PUTATIVE-RELATED"/>
    <property type="match status" value="1"/>
</dbReference>
<keyword evidence="7" id="KW-0333">Golgi apparatus</keyword>
<reference evidence="10 12" key="1">
    <citation type="submission" date="2008-03" db="EMBL/GenBank/DDBJ databases">
        <title>Annotation of Ixodes scapularis.</title>
        <authorList>
            <consortium name="Ixodes scapularis Genome Project Consortium"/>
            <person name="Caler E."/>
            <person name="Hannick L.I."/>
            <person name="Bidwell S."/>
            <person name="Joardar V."/>
            <person name="Thiagarajan M."/>
            <person name="Amedeo P."/>
            <person name="Galinsky K.J."/>
            <person name="Schobel S."/>
            <person name="Inman J."/>
            <person name="Hostetler J."/>
            <person name="Miller J."/>
            <person name="Hammond M."/>
            <person name="Megy K."/>
            <person name="Lawson D."/>
            <person name="Kodira C."/>
            <person name="Sutton G."/>
            <person name="Meyer J."/>
            <person name="Hill C.A."/>
            <person name="Birren B."/>
            <person name="Nene V."/>
            <person name="Collins F."/>
            <person name="Alarcon-Chaidez F."/>
            <person name="Wikel S."/>
            <person name="Strausberg R."/>
        </authorList>
    </citation>
    <scope>NUCLEOTIDE SEQUENCE [LARGE SCALE GENOMIC DNA]</scope>
    <source>
        <strain evidence="12">Wikel</strain>
        <strain evidence="10">Wikel colony</strain>
    </source>
</reference>
<keyword evidence="8" id="KW-0472">Membrane</keyword>
<evidence type="ECO:0000256" key="9">
    <source>
        <dbReference type="ARBA" id="ARBA00023180"/>
    </source>
</evidence>
<evidence type="ECO:0000256" key="3">
    <source>
        <dbReference type="ARBA" id="ARBA00022679"/>
    </source>
</evidence>
<feature type="non-terminal residue" evidence="10">
    <location>
        <position position="1"/>
    </location>
</feature>
<evidence type="ECO:0000256" key="6">
    <source>
        <dbReference type="ARBA" id="ARBA00022989"/>
    </source>
</evidence>
<dbReference type="GO" id="GO:0001733">
    <property type="term" value="F:galactosylceramide sulfotransferase activity"/>
    <property type="evidence" value="ECO:0007669"/>
    <property type="project" value="UniProtKB-EC"/>
</dbReference>
<accession>B7PVP1</accession>
<dbReference type="GO" id="GO:0000139">
    <property type="term" value="C:Golgi membrane"/>
    <property type="evidence" value="ECO:0007669"/>
    <property type="project" value="UniProtKB-SubCell"/>
</dbReference>
<protein>
    <submittedName>
        <fullName evidence="10 11">Galactosylceramide sulfotransferase, putative</fullName>
        <ecNumber evidence="10">2.8.2.11</ecNumber>
    </submittedName>
</protein>
<dbReference type="GO" id="GO:0009247">
    <property type="term" value="P:glycolipid biosynthetic process"/>
    <property type="evidence" value="ECO:0007669"/>
    <property type="project" value="InterPro"/>
</dbReference>
<proteinExistence type="inferred from homology"/>
<keyword evidence="12" id="KW-1185">Reference proteome</keyword>
<feature type="non-terminal residue" evidence="10">
    <location>
        <position position="331"/>
    </location>
</feature>
<dbReference type="AlphaFoldDB" id="B7PVP1"/>
<dbReference type="Pfam" id="PF06990">
    <property type="entry name" value="Gal-3-0_sulfotr"/>
    <property type="match status" value="1"/>
</dbReference>
<evidence type="ECO:0000256" key="5">
    <source>
        <dbReference type="ARBA" id="ARBA00022968"/>
    </source>
</evidence>
<organism>
    <name type="scientific">Ixodes scapularis</name>
    <name type="common">Black-legged tick</name>
    <name type="synonym">Deer tick</name>
    <dbReference type="NCBI Taxonomy" id="6945"/>
    <lineage>
        <taxon>Eukaryota</taxon>
        <taxon>Metazoa</taxon>
        <taxon>Ecdysozoa</taxon>
        <taxon>Arthropoda</taxon>
        <taxon>Chelicerata</taxon>
        <taxon>Arachnida</taxon>
        <taxon>Acari</taxon>
        <taxon>Parasitiformes</taxon>
        <taxon>Ixodida</taxon>
        <taxon>Ixodoidea</taxon>
        <taxon>Ixodidae</taxon>
        <taxon>Ixodinae</taxon>
        <taxon>Ixodes</taxon>
    </lineage>
</organism>
<dbReference type="GO" id="GO:0008146">
    <property type="term" value="F:sulfotransferase activity"/>
    <property type="evidence" value="ECO:0000318"/>
    <property type="project" value="GO_Central"/>
</dbReference>
<comment type="subcellular location">
    <subcellularLocation>
        <location evidence="1">Golgi apparatus membrane</location>
        <topology evidence="1">Single-pass type II membrane protein</topology>
    </subcellularLocation>
</comment>
<evidence type="ECO:0000256" key="8">
    <source>
        <dbReference type="ARBA" id="ARBA00023136"/>
    </source>
</evidence>
<evidence type="ECO:0000256" key="4">
    <source>
        <dbReference type="ARBA" id="ARBA00022692"/>
    </source>
</evidence>
<dbReference type="PaxDb" id="6945-B7PVP1"/>
<dbReference type="EC" id="2.8.2.11" evidence="10"/>
<dbReference type="HOGENOM" id="CLU_040616_1_1_1"/>
<dbReference type="EMBL" id="DS800768">
    <property type="protein sequence ID" value="EEC10663.1"/>
    <property type="molecule type" value="Genomic_DNA"/>
</dbReference>
<evidence type="ECO:0000313" key="11">
    <source>
        <dbReference type="EnsemblMetazoa" id="ISCW019709-PA"/>
    </source>
</evidence>
<evidence type="ECO:0000313" key="12">
    <source>
        <dbReference type="Proteomes" id="UP000001555"/>
    </source>
</evidence>
<name>B7PVP1_IXOSC</name>
<dbReference type="EnsemblMetazoa" id="ISCW019709-RA">
    <property type="protein sequence ID" value="ISCW019709-PA"/>
    <property type="gene ID" value="ISCW019709"/>
</dbReference>
<keyword evidence="3 10" id="KW-0808">Transferase</keyword>
<dbReference type="OrthoDB" id="514299at2759"/>
<dbReference type="VEuPathDB" id="VectorBase:ISCW019709"/>
<evidence type="ECO:0000256" key="2">
    <source>
        <dbReference type="ARBA" id="ARBA00008124"/>
    </source>
</evidence>
<comment type="similarity">
    <text evidence="2">Belongs to the galactose-3-O-sulfotransferase family.</text>
</comment>
<evidence type="ECO:0000256" key="1">
    <source>
        <dbReference type="ARBA" id="ARBA00004323"/>
    </source>
</evidence>
<dbReference type="Gene3D" id="3.40.50.300">
    <property type="entry name" value="P-loop containing nucleotide triphosphate hydrolases"/>
    <property type="match status" value="1"/>
</dbReference>
<dbReference type="SUPFAM" id="SSF52540">
    <property type="entry name" value="P-loop containing nucleoside triphosphate hydrolases"/>
    <property type="match status" value="1"/>
</dbReference>
<keyword evidence="9" id="KW-0325">Glycoprotein</keyword>
<reference evidence="11" key="2">
    <citation type="submission" date="2020-05" db="UniProtKB">
        <authorList>
            <consortium name="EnsemblMetazoa"/>
        </authorList>
    </citation>
    <scope>IDENTIFICATION</scope>
    <source>
        <strain evidence="11">wikel</strain>
    </source>
</reference>
<dbReference type="InterPro" id="IPR027417">
    <property type="entry name" value="P-loop_NTPase"/>
</dbReference>
<dbReference type="EMBL" id="ABJB010095185">
    <property type="status" value="NOT_ANNOTATED_CDS"/>
    <property type="molecule type" value="Genomic_DNA"/>
</dbReference>
<keyword evidence="6" id="KW-1133">Transmembrane helix</keyword>
<keyword evidence="5" id="KW-0735">Signal-anchor</keyword>
<evidence type="ECO:0000256" key="7">
    <source>
        <dbReference type="ARBA" id="ARBA00023034"/>
    </source>
</evidence>
<dbReference type="VEuPathDB" id="VectorBase:ISCP_019564"/>
<gene>
    <name evidence="11" type="primary">8032034</name>
    <name evidence="10" type="ORF">IscW_ISCW019709</name>
</gene>